<dbReference type="EMBL" id="CP007448">
    <property type="protein sequence ID" value="ATX62732.1"/>
    <property type="molecule type" value="Genomic_DNA"/>
</dbReference>
<organism evidence="2 3">
    <name type="scientific">Yersinia enterocolitica LC20</name>
    <dbReference type="NCBI Taxonomy" id="1443113"/>
    <lineage>
        <taxon>Bacteria</taxon>
        <taxon>Pseudomonadati</taxon>
        <taxon>Pseudomonadota</taxon>
        <taxon>Gammaproteobacteria</taxon>
        <taxon>Enterobacterales</taxon>
        <taxon>Yersiniaceae</taxon>
        <taxon>Yersinia</taxon>
    </lineage>
</organism>
<protein>
    <submittedName>
        <fullName evidence="2">DUF3304 domain-containing protein</fullName>
    </submittedName>
</protein>
<dbReference type="PROSITE" id="PS51257">
    <property type="entry name" value="PROKAR_LIPOPROTEIN"/>
    <property type="match status" value="1"/>
</dbReference>
<feature type="signal peptide" evidence="1">
    <location>
        <begin position="1"/>
        <end position="25"/>
    </location>
</feature>
<accession>A0A7U5SSJ7</accession>
<dbReference type="Pfam" id="PF11745">
    <property type="entry name" value="DUF3304"/>
    <property type="match status" value="1"/>
</dbReference>
<evidence type="ECO:0000313" key="3">
    <source>
        <dbReference type="Proteomes" id="UP000230961"/>
    </source>
</evidence>
<feature type="chain" id="PRO_5031347891" evidence="1">
    <location>
        <begin position="26"/>
        <end position="192"/>
    </location>
</feature>
<keyword evidence="1" id="KW-0732">Signal</keyword>
<name>A0A7U5SSJ7_YEREN</name>
<dbReference type="KEGG" id="yel:LC20_06745"/>
<gene>
    <name evidence="2" type="ORF">LC20_06745</name>
</gene>
<evidence type="ECO:0000313" key="2">
    <source>
        <dbReference type="EMBL" id="ATX62732.1"/>
    </source>
</evidence>
<dbReference type="Proteomes" id="UP000230961">
    <property type="component" value="Chromosome"/>
</dbReference>
<dbReference type="AlphaFoldDB" id="A0A7U5SSJ7"/>
<reference evidence="2 3" key="1">
    <citation type="submission" date="2017-11" db="EMBL/GenBank/DDBJ databases">
        <title>The complete genome sequence and comparative genome analysis of Yersinia enterocolitica strain LC20.</title>
        <authorList>
            <person name="Shi G."/>
            <person name="Su M."/>
            <person name="Liang J."/>
            <person name="Gu W."/>
            <person name="Xiao Y."/>
            <person name="Zhang Z."/>
            <person name="Qiu H."/>
            <person name="Duan R."/>
            <person name="Zhang Z."/>
            <person name="Li Y."/>
            <person name="Zhang X."/>
            <person name="Ling Y."/>
            <person name="Song L."/>
            <person name="Chen M."/>
            <person name="Zhao Y."/>
            <person name="Wu J."/>
            <person name="Jing H."/>
            <person name="Xiao J."/>
            <person name="Wang X."/>
        </authorList>
    </citation>
    <scope>NUCLEOTIDE SEQUENCE [LARGE SCALE GENOMIC DNA]</scope>
    <source>
        <strain evidence="2 3">LC20</strain>
    </source>
</reference>
<sequence>MKLNKFSLLAGLFLLSACTQPGAEAQGGGGGTIEAINHTHWAINNFSVDGQSGIDAIGPYDGGGGGCCYGVSGPWRPGMTVRVDWESGVAFASDIPELPQPKPPVSAPQNSDLWRKYSDQKREWYQKIKTLNRQHSKVVPVPDYTGQKTCGITVHFMPCDEVKVTTSCATYNSPNYPIKEPLKMPEPKVCPK</sequence>
<evidence type="ECO:0000256" key="1">
    <source>
        <dbReference type="SAM" id="SignalP"/>
    </source>
</evidence>
<dbReference type="InterPro" id="IPR021733">
    <property type="entry name" value="DUF3304"/>
</dbReference>
<proteinExistence type="predicted"/>